<protein>
    <recommendedName>
        <fullName evidence="5">Phosphoribosyltransferase</fullName>
    </recommendedName>
</protein>
<feature type="domain" description="TRSP" evidence="1">
    <location>
        <begin position="254"/>
        <end position="385"/>
    </location>
</feature>
<dbReference type="InterPro" id="IPR022537">
    <property type="entry name" value="TRSP_dom"/>
</dbReference>
<accession>A0ABN2I6L7</accession>
<dbReference type="InterPro" id="IPR029057">
    <property type="entry name" value="PRTase-like"/>
</dbReference>
<keyword evidence="4" id="KW-1185">Reference proteome</keyword>
<gene>
    <name evidence="3" type="ORF">GCM10009765_56270</name>
</gene>
<evidence type="ECO:0000259" key="2">
    <source>
        <dbReference type="Pfam" id="PF15609"/>
    </source>
</evidence>
<evidence type="ECO:0000313" key="3">
    <source>
        <dbReference type="EMBL" id="GAA1699569.1"/>
    </source>
</evidence>
<comment type="caution">
    <text evidence="3">The sequence shown here is derived from an EMBL/GenBank/DDBJ whole genome shotgun (WGS) entry which is preliminary data.</text>
</comment>
<evidence type="ECO:0000259" key="1">
    <source>
        <dbReference type="Pfam" id="PF12500"/>
    </source>
</evidence>
<sequence length="399" mass="40895">MGDRLGVRLRSTAGIPLDRLLGLAVRRNPKRAHLLVSTVLGKHVPTDPRHVHGAGLLLGRQVAVELAGRPAVVIGNAETATALGHCVAEAAGTPYLHSTRRPIAGVRPYGGFAEAHSHATDHLLLPTSAPVLAALADPDTVVVLADDELSTGATALGTIAELHRLAPHRAYLLASLVDMRSPASLALADTTAAELGVSIGAVSLAAGTVELPADILTAGQKLVAELDDQPPSVVAPRTTAERIAVRWPSGVAVGARHGVDAAGTAALAAACADVSTTITARLTGAESVLVLGFEELMYAPLLIASALTADFSVRYSTTTRSPVLAVDDPGYAIRTRLSFPAHDDPADGPGPRFAYNVADSGADAIVLVVDEPADTPALPDLLSHLCSVASKVLLVVVPA</sequence>
<dbReference type="PIRSF" id="PIRSF020967">
    <property type="entry name" value="UCP020967"/>
    <property type="match status" value="1"/>
</dbReference>
<name>A0ABN2I6L7_9ACTN</name>
<dbReference type="Pfam" id="PF15609">
    <property type="entry name" value="PRTase_2"/>
    <property type="match status" value="1"/>
</dbReference>
<evidence type="ECO:0008006" key="5">
    <source>
        <dbReference type="Google" id="ProtNLM"/>
    </source>
</evidence>
<proteinExistence type="predicted"/>
<dbReference type="Gene3D" id="3.40.50.2020">
    <property type="match status" value="1"/>
</dbReference>
<dbReference type="Pfam" id="PF12500">
    <property type="entry name" value="TRSP"/>
    <property type="match status" value="1"/>
</dbReference>
<dbReference type="InterPro" id="IPR011214">
    <property type="entry name" value="UCP020967"/>
</dbReference>
<dbReference type="SUPFAM" id="SSF53271">
    <property type="entry name" value="PRTase-like"/>
    <property type="match status" value="1"/>
</dbReference>
<dbReference type="Proteomes" id="UP001500618">
    <property type="component" value="Unassembled WGS sequence"/>
</dbReference>
<organism evidence="3 4">
    <name type="scientific">Fodinicola feengrottensis</name>
    <dbReference type="NCBI Taxonomy" id="435914"/>
    <lineage>
        <taxon>Bacteria</taxon>
        <taxon>Bacillati</taxon>
        <taxon>Actinomycetota</taxon>
        <taxon>Actinomycetes</taxon>
        <taxon>Mycobacteriales</taxon>
        <taxon>Fodinicola</taxon>
    </lineage>
</organism>
<dbReference type="EMBL" id="BAAANY010000022">
    <property type="protein sequence ID" value="GAA1699569.1"/>
    <property type="molecule type" value="Genomic_DNA"/>
</dbReference>
<dbReference type="InterPro" id="IPR041688">
    <property type="entry name" value="PRTase_2"/>
</dbReference>
<reference evidence="3 4" key="1">
    <citation type="journal article" date="2019" name="Int. J. Syst. Evol. Microbiol.">
        <title>The Global Catalogue of Microorganisms (GCM) 10K type strain sequencing project: providing services to taxonomists for standard genome sequencing and annotation.</title>
        <authorList>
            <consortium name="The Broad Institute Genomics Platform"/>
            <consortium name="The Broad Institute Genome Sequencing Center for Infectious Disease"/>
            <person name="Wu L."/>
            <person name="Ma J."/>
        </authorList>
    </citation>
    <scope>NUCLEOTIDE SEQUENCE [LARGE SCALE GENOMIC DNA]</scope>
    <source>
        <strain evidence="3 4">JCM 14718</strain>
    </source>
</reference>
<evidence type="ECO:0000313" key="4">
    <source>
        <dbReference type="Proteomes" id="UP001500618"/>
    </source>
</evidence>
<feature type="domain" description="Orotate phosphoribosyltransferase-like" evidence="2">
    <location>
        <begin position="20"/>
        <end position="207"/>
    </location>
</feature>